<evidence type="ECO:0000313" key="3">
    <source>
        <dbReference type="Proteomes" id="UP000801492"/>
    </source>
</evidence>
<organism evidence="2 3">
    <name type="scientific">Ignelater luminosus</name>
    <name type="common">Cucubano</name>
    <name type="synonym">Pyrophorus luminosus</name>
    <dbReference type="NCBI Taxonomy" id="2038154"/>
    <lineage>
        <taxon>Eukaryota</taxon>
        <taxon>Metazoa</taxon>
        <taxon>Ecdysozoa</taxon>
        <taxon>Arthropoda</taxon>
        <taxon>Hexapoda</taxon>
        <taxon>Insecta</taxon>
        <taxon>Pterygota</taxon>
        <taxon>Neoptera</taxon>
        <taxon>Endopterygota</taxon>
        <taxon>Coleoptera</taxon>
        <taxon>Polyphaga</taxon>
        <taxon>Elateriformia</taxon>
        <taxon>Elateroidea</taxon>
        <taxon>Elateridae</taxon>
        <taxon>Agrypninae</taxon>
        <taxon>Pyrophorini</taxon>
        <taxon>Ignelater</taxon>
    </lineage>
</organism>
<dbReference type="OrthoDB" id="118105at2759"/>
<name>A0A8K0DFW7_IGNLU</name>
<reference evidence="2" key="1">
    <citation type="submission" date="2019-08" db="EMBL/GenBank/DDBJ databases">
        <title>The genome of the North American firefly Photinus pyralis.</title>
        <authorList>
            <consortium name="Photinus pyralis genome working group"/>
            <person name="Fallon T.R."/>
            <person name="Sander Lower S.E."/>
            <person name="Weng J.-K."/>
        </authorList>
    </citation>
    <scope>NUCLEOTIDE SEQUENCE</scope>
    <source>
        <strain evidence="2">TRF0915ILg1</strain>
        <tissue evidence="2">Whole body</tissue>
    </source>
</reference>
<evidence type="ECO:0000259" key="1">
    <source>
        <dbReference type="Pfam" id="PF13843"/>
    </source>
</evidence>
<dbReference type="AlphaFoldDB" id="A0A8K0DFW7"/>
<evidence type="ECO:0000313" key="2">
    <source>
        <dbReference type="EMBL" id="KAF2902556.1"/>
    </source>
</evidence>
<dbReference type="InterPro" id="IPR029526">
    <property type="entry name" value="PGBD"/>
</dbReference>
<protein>
    <recommendedName>
        <fullName evidence="1">PiggyBac transposable element-derived protein domain-containing protein</fullName>
    </recommendedName>
</protein>
<accession>A0A8K0DFW7</accession>
<gene>
    <name evidence="2" type="ORF">ILUMI_03631</name>
</gene>
<dbReference type="Proteomes" id="UP000801492">
    <property type="component" value="Unassembled WGS sequence"/>
</dbReference>
<feature type="domain" description="PiggyBac transposable element-derived protein" evidence="1">
    <location>
        <begin position="122"/>
        <end position="172"/>
    </location>
</feature>
<comment type="caution">
    <text evidence="2">The sequence shown here is derived from an EMBL/GenBank/DDBJ whole genome shotgun (WGS) entry which is preliminary data.</text>
</comment>
<proteinExistence type="predicted"/>
<keyword evidence="3" id="KW-1185">Reference proteome</keyword>
<sequence>MASKWKACTRRPLSEKQLQELSVQILELCVCDDEDSDYEPENDESTLVGASEIQDRNILEDLANCGIDSIEIVNEEEVREDVDAVQTDECIHRKWRKIDVEVVENYNIKEGAVNEQFSGCETPADVFVRLLGDNIENITYQSNLYAVQNNKILNMKEGELLAFFGLNFFMGYH</sequence>
<dbReference type="EMBL" id="VTPC01001260">
    <property type="protein sequence ID" value="KAF2902556.1"/>
    <property type="molecule type" value="Genomic_DNA"/>
</dbReference>
<dbReference type="Pfam" id="PF13843">
    <property type="entry name" value="DDE_Tnp_1_7"/>
    <property type="match status" value="1"/>
</dbReference>